<dbReference type="Pfam" id="PF01593">
    <property type="entry name" value="Amino_oxidase"/>
    <property type="match status" value="1"/>
</dbReference>
<dbReference type="AlphaFoldDB" id="A0A5N5EGU7"/>
<dbReference type="InterPro" id="IPR001613">
    <property type="entry name" value="Flavin_amine_oxidase"/>
</dbReference>
<dbReference type="RefSeq" id="WP_151513933.1">
    <property type="nucleotide sequence ID" value="NZ_JBMVCA010000040.1"/>
</dbReference>
<dbReference type="EMBL" id="VYUA01000071">
    <property type="protein sequence ID" value="KAB2587832.1"/>
    <property type="molecule type" value="Genomic_DNA"/>
</dbReference>
<dbReference type="PROSITE" id="PS51318">
    <property type="entry name" value="TAT"/>
    <property type="match status" value="1"/>
</dbReference>
<feature type="region of interest" description="Disordered" evidence="5">
    <location>
        <begin position="1"/>
        <end position="22"/>
    </location>
</feature>
<dbReference type="SUPFAM" id="SSF51905">
    <property type="entry name" value="FAD/NAD(P)-binding domain"/>
    <property type="match status" value="1"/>
</dbReference>
<evidence type="ECO:0000256" key="4">
    <source>
        <dbReference type="PIRSR" id="PIRSR601613-1"/>
    </source>
</evidence>
<dbReference type="InterPro" id="IPR050703">
    <property type="entry name" value="Flavin_MAO"/>
</dbReference>
<feature type="binding site" evidence="4">
    <location>
        <position position="388"/>
    </location>
    <ligand>
        <name>substrate</name>
    </ligand>
</feature>
<evidence type="ECO:0000313" key="8">
    <source>
        <dbReference type="Proteomes" id="UP000326907"/>
    </source>
</evidence>
<evidence type="ECO:0000259" key="6">
    <source>
        <dbReference type="Pfam" id="PF01593"/>
    </source>
</evidence>
<comment type="similarity">
    <text evidence="2">Belongs to the flavin monoamine oxidase family.</text>
</comment>
<dbReference type="InterPro" id="IPR006311">
    <property type="entry name" value="TAT_signal"/>
</dbReference>
<dbReference type="PANTHER" id="PTHR43563:SF1">
    <property type="entry name" value="AMINE OXIDASE [FLAVIN-CONTAINING] B"/>
    <property type="match status" value="1"/>
</dbReference>
<sequence length="488" mass="52654">MSTEETGTTDRAVHRRSDRGMRRRSVLKVAAGAAAIGGLGSATSVVHADSPDARLVKPGSYDVIVIGAGYAGVTAARELRARGLRPLILEARNRIGGRAFTSTFWGKRIELGANWFSQDQTLVMRELQRYGVSLVPEGLMPQRAVYPNGTGGFENLDAIEAFTHNDSLLTRLFDGTRTYYPRPLEPLYADAQIRAVDGKSLRDRINELNLSARDERWVSSTTSGYSGGNSADGGLTALGAWWALAGHTPEGWHSLIGQVATSGTNDLLKKILADAQAQIVYDSPATSIADDGRTVTVTVRGGITYSARAAVVAVPANVWKDISFRPGLPQMHAEVAKQGSGVPVCRKFFAKVRGDFGHVSANGPEGFPISALFSYHELPNNEQMMIGFSSDATLDLTNKAKVTETVQLMLPQAEIRDIKAHDWGKDPYARGGWALRRPGQLTRHMPAVQQPHGRIAFANDGIASGWVGFIDGAIETGIRAATQTVSRF</sequence>
<comment type="caution">
    <text evidence="7">The sequence shown here is derived from an EMBL/GenBank/DDBJ whole genome shotgun (WGS) entry which is preliminary data.</text>
</comment>
<evidence type="ECO:0000256" key="5">
    <source>
        <dbReference type="SAM" id="MobiDB-lite"/>
    </source>
</evidence>
<evidence type="ECO:0000256" key="2">
    <source>
        <dbReference type="ARBA" id="ARBA00005995"/>
    </source>
</evidence>
<feature type="compositionally biased region" description="Basic residues" evidence="5">
    <location>
        <begin position="13"/>
        <end position="22"/>
    </location>
</feature>
<dbReference type="Gene3D" id="3.50.50.60">
    <property type="entry name" value="FAD/NAD(P)-binding domain"/>
    <property type="match status" value="2"/>
</dbReference>
<dbReference type="InterPro" id="IPR036188">
    <property type="entry name" value="FAD/NAD-bd_sf"/>
</dbReference>
<dbReference type="GO" id="GO:0016491">
    <property type="term" value="F:oxidoreductase activity"/>
    <property type="evidence" value="ECO:0007669"/>
    <property type="project" value="UniProtKB-KW"/>
</dbReference>
<feature type="domain" description="Amine oxidase" evidence="6">
    <location>
        <begin position="71"/>
        <end position="483"/>
    </location>
</feature>
<accession>A0A5N5EGU7</accession>
<evidence type="ECO:0000256" key="1">
    <source>
        <dbReference type="ARBA" id="ARBA00001974"/>
    </source>
</evidence>
<comment type="cofactor">
    <cofactor evidence="1">
        <name>FAD</name>
        <dbReference type="ChEBI" id="CHEBI:57692"/>
    </cofactor>
</comment>
<keyword evidence="8" id="KW-1185">Reference proteome</keyword>
<protein>
    <submittedName>
        <fullName evidence="7">FAD-dependent oxidoreductase</fullName>
    </submittedName>
</protein>
<dbReference type="InterPro" id="IPR002937">
    <property type="entry name" value="Amino_oxidase"/>
</dbReference>
<name>A0A5N5EGU7_9ACTN</name>
<keyword evidence="3" id="KW-0560">Oxidoreductase</keyword>
<gene>
    <name evidence="7" type="ORF">F5983_35705</name>
</gene>
<evidence type="ECO:0000313" key="7">
    <source>
        <dbReference type="EMBL" id="KAB2587832.1"/>
    </source>
</evidence>
<dbReference type="PANTHER" id="PTHR43563">
    <property type="entry name" value="AMINE OXIDASE"/>
    <property type="match status" value="1"/>
</dbReference>
<evidence type="ECO:0000256" key="3">
    <source>
        <dbReference type="ARBA" id="ARBA00023002"/>
    </source>
</evidence>
<dbReference type="Gene3D" id="3.90.660.10">
    <property type="match status" value="2"/>
</dbReference>
<dbReference type="Proteomes" id="UP000326907">
    <property type="component" value="Unassembled WGS sequence"/>
</dbReference>
<proteinExistence type="inferred from homology"/>
<feature type="binding site" evidence="4">
    <location>
        <begin position="90"/>
        <end position="91"/>
    </location>
    <ligand>
        <name>FAD</name>
        <dbReference type="ChEBI" id="CHEBI:57692"/>
    </ligand>
</feature>
<dbReference type="PRINTS" id="PR00757">
    <property type="entry name" value="AMINEOXDASEF"/>
</dbReference>
<reference evidence="7 8" key="1">
    <citation type="submission" date="2019-09" db="EMBL/GenBank/DDBJ databases">
        <authorList>
            <person name="Liu P."/>
        </authorList>
    </citation>
    <scope>NUCLEOTIDE SEQUENCE [LARGE SCALE GENOMIC DNA]</scope>
    <source>
        <strain evidence="7 8">TRM68085</strain>
    </source>
</reference>
<organism evidence="7 8">
    <name type="scientific">Streptomyces arboris</name>
    <dbReference type="NCBI Taxonomy" id="2600619"/>
    <lineage>
        <taxon>Bacteria</taxon>
        <taxon>Bacillati</taxon>
        <taxon>Actinomycetota</taxon>
        <taxon>Actinomycetes</taxon>
        <taxon>Kitasatosporales</taxon>
        <taxon>Streptomycetaceae</taxon>
        <taxon>Streptomyces</taxon>
    </lineage>
</organism>